<name>A0A5N6NDT1_9ASTR</name>
<feature type="domain" description="ARID" evidence="1">
    <location>
        <begin position="209"/>
        <end position="301"/>
    </location>
</feature>
<dbReference type="SUPFAM" id="SSF46774">
    <property type="entry name" value="ARID-like"/>
    <property type="match status" value="1"/>
</dbReference>
<dbReference type="CDD" id="cd16100">
    <property type="entry name" value="ARID"/>
    <property type="match status" value="1"/>
</dbReference>
<evidence type="ECO:0000313" key="3">
    <source>
        <dbReference type="Proteomes" id="UP000326396"/>
    </source>
</evidence>
<evidence type="ECO:0000259" key="1">
    <source>
        <dbReference type="PROSITE" id="PS51011"/>
    </source>
</evidence>
<dbReference type="GO" id="GO:0003677">
    <property type="term" value="F:DNA binding"/>
    <property type="evidence" value="ECO:0007669"/>
    <property type="project" value="InterPro"/>
</dbReference>
<dbReference type="AlphaFoldDB" id="A0A5N6NDT1"/>
<comment type="caution">
    <text evidence="2">The sequence shown here is derived from an EMBL/GenBank/DDBJ whole genome shotgun (WGS) entry which is preliminary data.</text>
</comment>
<dbReference type="InterPro" id="IPR036431">
    <property type="entry name" value="ARID_dom_sf"/>
</dbReference>
<dbReference type="PROSITE" id="PS51011">
    <property type="entry name" value="ARID"/>
    <property type="match status" value="1"/>
</dbReference>
<dbReference type="EMBL" id="SZYD01000012">
    <property type="protein sequence ID" value="KAD4585503.1"/>
    <property type="molecule type" value="Genomic_DNA"/>
</dbReference>
<accession>A0A5N6NDT1</accession>
<dbReference type="Pfam" id="PF01388">
    <property type="entry name" value="ARID"/>
    <property type="match status" value="1"/>
</dbReference>
<organism evidence="2 3">
    <name type="scientific">Mikania micrantha</name>
    <name type="common">bitter vine</name>
    <dbReference type="NCBI Taxonomy" id="192012"/>
    <lineage>
        <taxon>Eukaryota</taxon>
        <taxon>Viridiplantae</taxon>
        <taxon>Streptophyta</taxon>
        <taxon>Embryophyta</taxon>
        <taxon>Tracheophyta</taxon>
        <taxon>Spermatophyta</taxon>
        <taxon>Magnoliopsida</taxon>
        <taxon>eudicotyledons</taxon>
        <taxon>Gunneridae</taxon>
        <taxon>Pentapetalae</taxon>
        <taxon>asterids</taxon>
        <taxon>campanulids</taxon>
        <taxon>Asterales</taxon>
        <taxon>Asteraceae</taxon>
        <taxon>Asteroideae</taxon>
        <taxon>Heliantheae alliance</taxon>
        <taxon>Eupatorieae</taxon>
        <taxon>Mikania</taxon>
    </lineage>
</organism>
<proteinExistence type="predicted"/>
<dbReference type="InterPro" id="IPR001606">
    <property type="entry name" value="ARID_dom"/>
</dbReference>
<sequence length="509" mass="57447">MEANTPEWCTAKLKTPRVPGQQWYQSQRKKRAATTGHFRNKGFGVSAGVRIGNRLFKGNRVQGEIKRGDSKPSEGRREIIQGFARLRLGNGRRPRNRAVTGGSKQGKMQKSREIVNKALGNEFDLNTLTHESLDKLSQSLDQEMVIQTKGNKLNSYLDRHYESLFNEMMNFKEFEKGEVYECIKVDSLSSMFEFLNSLENEELVIKHKEVFKFGFDNMLKWFYTKQLGLEKVLDIPPKLDGYEIELMHFYLIVKYMGGYGIVTREGKWLDVIEKIGLLVYMESMVELCYVKYFGLMDCYYKTMLEENAGTSKIKKESVICEKGHYGNSENYEDNEKKVCVKRKVSAYRDWPYLCGPIDTIEGQTCDGIGCSNGFSEEFESCEEEVFSDHLKRAAEEAAETGFECTKTNIKAEKIGLKTAGAGSHCAESLEVNFHFAGAVKKATSAEPITVAAEMGSSKSIVAVLKPAVAGLNAEFDMTKVAVEQDVADAKSSSEDDDLIIISKEDVKDW</sequence>
<gene>
    <name evidence="2" type="ORF">E3N88_23104</name>
</gene>
<reference evidence="2 3" key="1">
    <citation type="submission" date="2019-05" db="EMBL/GenBank/DDBJ databases">
        <title>Mikania micrantha, genome provides insights into the molecular mechanism of rapid growth.</title>
        <authorList>
            <person name="Liu B."/>
        </authorList>
    </citation>
    <scope>NUCLEOTIDE SEQUENCE [LARGE SCALE GENOMIC DNA]</scope>
    <source>
        <strain evidence="2">NLD-2019</strain>
        <tissue evidence="2">Leaf</tissue>
    </source>
</reference>
<dbReference type="Gene3D" id="1.10.150.60">
    <property type="entry name" value="ARID DNA-binding domain"/>
    <property type="match status" value="1"/>
</dbReference>
<evidence type="ECO:0000313" key="2">
    <source>
        <dbReference type="EMBL" id="KAD4585503.1"/>
    </source>
</evidence>
<dbReference type="Proteomes" id="UP000326396">
    <property type="component" value="Linkage Group LG2"/>
</dbReference>
<protein>
    <recommendedName>
        <fullName evidence="1">ARID domain-containing protein</fullName>
    </recommendedName>
</protein>
<keyword evidence="3" id="KW-1185">Reference proteome</keyword>